<dbReference type="AlphaFoldDB" id="A0A8X8ZZA3"/>
<dbReference type="Gene3D" id="2.60.110.10">
    <property type="entry name" value="Thaumatin"/>
    <property type="match status" value="1"/>
</dbReference>
<dbReference type="PANTHER" id="PTHR31048">
    <property type="entry name" value="OS03G0233200 PROTEIN"/>
    <property type="match status" value="1"/>
</dbReference>
<dbReference type="PRINTS" id="PR00347">
    <property type="entry name" value="THAUMATIN"/>
</dbReference>
<dbReference type="PROSITE" id="PS51367">
    <property type="entry name" value="THAUMATIN_2"/>
    <property type="match status" value="1"/>
</dbReference>
<comment type="caution">
    <text evidence="1">The sequence shown here is derived from an EMBL/GenBank/DDBJ whole genome shotgun (WGS) entry which is preliminary data.</text>
</comment>
<dbReference type="EMBL" id="PNBA02000005">
    <property type="protein sequence ID" value="KAG6422802.1"/>
    <property type="molecule type" value="Genomic_DNA"/>
</dbReference>
<keyword evidence="2" id="KW-1185">Reference proteome</keyword>
<protein>
    <submittedName>
        <fullName evidence="1">Uncharacterized protein</fullName>
    </submittedName>
</protein>
<dbReference type="SUPFAM" id="SSF49870">
    <property type="entry name" value="Osmotin, thaumatin-like protein"/>
    <property type="match status" value="1"/>
</dbReference>
<dbReference type="Pfam" id="PF00314">
    <property type="entry name" value="Thaumatin"/>
    <property type="match status" value="1"/>
</dbReference>
<organism evidence="1">
    <name type="scientific">Salvia splendens</name>
    <name type="common">Scarlet sage</name>
    <dbReference type="NCBI Taxonomy" id="180675"/>
    <lineage>
        <taxon>Eukaryota</taxon>
        <taxon>Viridiplantae</taxon>
        <taxon>Streptophyta</taxon>
        <taxon>Embryophyta</taxon>
        <taxon>Tracheophyta</taxon>
        <taxon>Spermatophyta</taxon>
        <taxon>Magnoliopsida</taxon>
        <taxon>eudicotyledons</taxon>
        <taxon>Gunneridae</taxon>
        <taxon>Pentapetalae</taxon>
        <taxon>asterids</taxon>
        <taxon>lamiids</taxon>
        <taxon>Lamiales</taxon>
        <taxon>Lamiaceae</taxon>
        <taxon>Nepetoideae</taxon>
        <taxon>Mentheae</taxon>
        <taxon>Salviinae</taxon>
        <taxon>Salvia</taxon>
        <taxon>Salvia subgen. Calosphace</taxon>
        <taxon>core Calosphace</taxon>
    </lineage>
</organism>
<evidence type="ECO:0000313" key="2">
    <source>
        <dbReference type="Proteomes" id="UP000298416"/>
    </source>
</evidence>
<reference evidence="1" key="1">
    <citation type="submission" date="2018-01" db="EMBL/GenBank/DDBJ databases">
        <authorList>
            <person name="Mao J.F."/>
        </authorList>
    </citation>
    <scope>NUCLEOTIDE SEQUENCE</scope>
    <source>
        <strain evidence="1">Huo1</strain>
        <tissue evidence="1">Leaf</tissue>
    </source>
</reference>
<proteinExistence type="predicted"/>
<dbReference type="InterPro" id="IPR001938">
    <property type="entry name" value="Thaumatin"/>
</dbReference>
<dbReference type="InterPro" id="IPR037176">
    <property type="entry name" value="Osmotin/thaumatin-like_sf"/>
</dbReference>
<evidence type="ECO:0000313" key="1">
    <source>
        <dbReference type="EMBL" id="KAG6422802.1"/>
    </source>
</evidence>
<reference evidence="1" key="2">
    <citation type="submission" date="2020-08" db="EMBL/GenBank/DDBJ databases">
        <title>Plant Genome Project.</title>
        <authorList>
            <person name="Zhang R.-G."/>
        </authorList>
    </citation>
    <scope>NUCLEOTIDE SEQUENCE</scope>
    <source>
        <strain evidence="1">Huo1</strain>
        <tissue evidence="1">Leaf</tissue>
    </source>
</reference>
<sequence>MELVKNLYFPLFLVSNLFTSGPKPSKGARVFTIVNYSRETIWPAVYAGENFSGGGFALKNGKSCTFTAPVSWSGRIWGRTSCRFNHSSNG</sequence>
<name>A0A8X8ZZA3_SALSN</name>
<dbReference type="PIRSF" id="PIRSF002703">
    <property type="entry name" value="Thaumatin"/>
    <property type="match status" value="1"/>
</dbReference>
<accession>A0A8X8ZZA3</accession>
<dbReference type="Proteomes" id="UP000298416">
    <property type="component" value="Unassembled WGS sequence"/>
</dbReference>
<gene>
    <name evidence="1" type="ORF">SASPL_113183</name>
</gene>